<feature type="domain" description="Calcineurin-like phosphoesterase" evidence="5">
    <location>
        <begin position="178"/>
        <end position="403"/>
    </location>
</feature>
<comment type="catalytic activity">
    <reaction evidence="4">
        <text>a phosphate monoester + H2O = an alcohol + phosphate</text>
        <dbReference type="Rhea" id="RHEA:15017"/>
        <dbReference type="ChEBI" id="CHEBI:15377"/>
        <dbReference type="ChEBI" id="CHEBI:30879"/>
        <dbReference type="ChEBI" id="CHEBI:43474"/>
        <dbReference type="ChEBI" id="CHEBI:67140"/>
        <dbReference type="EC" id="3.1.3.2"/>
    </reaction>
</comment>
<dbReference type="SUPFAM" id="SSF49363">
    <property type="entry name" value="Purple acid phosphatase, N-terminal domain"/>
    <property type="match status" value="1"/>
</dbReference>
<dbReference type="CDD" id="cd00839">
    <property type="entry name" value="MPP_PAPs"/>
    <property type="match status" value="1"/>
</dbReference>
<dbReference type="GO" id="GO:0003993">
    <property type="term" value="F:acid phosphatase activity"/>
    <property type="evidence" value="ECO:0007669"/>
    <property type="project" value="UniProtKB-EC"/>
</dbReference>
<comment type="similarity">
    <text evidence="1 4">Belongs to the metallophosphoesterase superfamily. Purple acid phosphatase family.</text>
</comment>
<proteinExistence type="inferred from homology"/>
<dbReference type="PANTHER" id="PTHR45867:SF3">
    <property type="entry name" value="ACID PHOSPHATASE TYPE 7"/>
    <property type="match status" value="1"/>
</dbReference>
<keyword evidence="4" id="KW-0378">Hydrolase</keyword>
<evidence type="ECO:0000256" key="3">
    <source>
        <dbReference type="ARBA" id="ARBA00023180"/>
    </source>
</evidence>
<name>A0AAX4PKL3_9CHLO</name>
<dbReference type="AlphaFoldDB" id="A0AAX4PKL3"/>
<organism evidence="7 8">
    <name type="scientific">Chloropicon roscoffensis</name>
    <dbReference type="NCBI Taxonomy" id="1461544"/>
    <lineage>
        <taxon>Eukaryota</taxon>
        <taxon>Viridiplantae</taxon>
        <taxon>Chlorophyta</taxon>
        <taxon>Chloropicophyceae</taxon>
        <taxon>Chloropicales</taxon>
        <taxon>Chloropicaceae</taxon>
        <taxon>Chloropicon</taxon>
    </lineage>
</organism>
<dbReference type="InterPro" id="IPR004843">
    <property type="entry name" value="Calcineurin-like_PHP"/>
</dbReference>
<dbReference type="EMBL" id="CP151516">
    <property type="protein sequence ID" value="WZN66865.1"/>
    <property type="molecule type" value="Genomic_DNA"/>
</dbReference>
<evidence type="ECO:0000259" key="6">
    <source>
        <dbReference type="Pfam" id="PF16656"/>
    </source>
</evidence>
<evidence type="ECO:0000256" key="4">
    <source>
        <dbReference type="RuleBase" id="RU361203"/>
    </source>
</evidence>
<evidence type="ECO:0000256" key="2">
    <source>
        <dbReference type="ARBA" id="ARBA00022729"/>
    </source>
</evidence>
<feature type="chain" id="PRO_5043096809" description="Purple acid phosphatase" evidence="4">
    <location>
        <begin position="28"/>
        <end position="511"/>
    </location>
</feature>
<feature type="signal peptide" evidence="4">
    <location>
        <begin position="1"/>
        <end position="27"/>
    </location>
</feature>
<feature type="domain" description="Purple acid phosphatase N-terminal" evidence="6">
    <location>
        <begin position="78"/>
        <end position="167"/>
    </location>
</feature>
<dbReference type="Gene3D" id="3.60.21.10">
    <property type="match status" value="1"/>
</dbReference>
<evidence type="ECO:0000313" key="7">
    <source>
        <dbReference type="EMBL" id="WZN66865.1"/>
    </source>
</evidence>
<dbReference type="InterPro" id="IPR008963">
    <property type="entry name" value="Purple_acid_Pase-like_N"/>
</dbReference>
<keyword evidence="2 4" id="KW-0732">Signal</keyword>
<dbReference type="InterPro" id="IPR029052">
    <property type="entry name" value="Metallo-depent_PP-like"/>
</dbReference>
<protein>
    <recommendedName>
        <fullName evidence="4">Purple acid phosphatase</fullName>
        <ecNumber evidence="4">3.1.3.2</ecNumber>
    </recommendedName>
</protein>
<dbReference type="Pfam" id="PF16656">
    <property type="entry name" value="Pur_ac_phosph_N"/>
    <property type="match status" value="1"/>
</dbReference>
<evidence type="ECO:0000256" key="1">
    <source>
        <dbReference type="ARBA" id="ARBA00008723"/>
    </source>
</evidence>
<evidence type="ECO:0000313" key="8">
    <source>
        <dbReference type="Proteomes" id="UP001472866"/>
    </source>
</evidence>
<keyword evidence="8" id="KW-1185">Reference proteome</keyword>
<keyword evidence="3" id="KW-0325">Glycoprotein</keyword>
<dbReference type="EC" id="3.1.3.2" evidence="4"/>
<reference evidence="7 8" key="1">
    <citation type="submission" date="2024-03" db="EMBL/GenBank/DDBJ databases">
        <title>Complete genome sequence of the green alga Chloropicon roscoffensis RCC1871.</title>
        <authorList>
            <person name="Lemieux C."/>
            <person name="Pombert J.-F."/>
            <person name="Otis C."/>
            <person name="Turmel M."/>
        </authorList>
    </citation>
    <scope>NUCLEOTIDE SEQUENCE [LARGE SCALE GENOMIC DNA]</scope>
    <source>
        <strain evidence="7 8">RCC1871</strain>
    </source>
</reference>
<dbReference type="PANTHER" id="PTHR45867">
    <property type="entry name" value="PURPLE ACID PHOSPHATASE"/>
    <property type="match status" value="1"/>
</dbReference>
<dbReference type="Gene3D" id="2.60.40.380">
    <property type="entry name" value="Purple acid phosphatase-like, N-terminal"/>
    <property type="match status" value="1"/>
</dbReference>
<accession>A0AAX4PKL3</accession>
<sequence length="511" mass="56855">MHRLIMSRSWVVVLALVAILHVNLVRAARLPSQGKQLLDNNFAAVVPQDVDVDVDDVRGGGIVSLVRLAFAGINDQGRSTGVSISWSTPANMDPGAFKSVVLMGTEPGNFSIRHENTGEKSQVTYLPGGSAHHHVVVLDLLPGTRYYYKCGDDSDMTLMSKEFSFVTEPEDISKTSFTVAVWGDMGQGECSNGTRTQLAKKYGEYDWAWHLGDIAYQDDWLFFDKAAYEGVLDDYMASMEFITATKPYMVLPGNHEVDCHSMFCILDSTYRNALRNFTAYNARWRMPSEETGGVMNMWYSFNYGPAHFVSMDAETDFPGAYENVHDEFFLLDSGHFNPTPNAYLEWLERDLRGVNRTQRPWLIAAGHRPMYLYENATVLRAAVEDLLVKYDVDLYLSGHIHRYYRTYPARDGQCVKGYTAEDREGRVVNIVTGGPGAIDRPMMGLGAAWTKAKGWLAGGGWGAGGVDQDLVAKETTEKSFGLLSVMNATAIRWELVSGVTGDTIDELVLTK</sequence>
<evidence type="ECO:0000259" key="5">
    <source>
        <dbReference type="Pfam" id="PF00149"/>
    </source>
</evidence>
<dbReference type="InterPro" id="IPR041792">
    <property type="entry name" value="MPP_PAP"/>
</dbReference>
<dbReference type="InterPro" id="IPR015914">
    <property type="entry name" value="PAPs_N"/>
</dbReference>
<gene>
    <name evidence="7" type="ORF">HKI87_16g84360</name>
</gene>
<dbReference type="Pfam" id="PF00149">
    <property type="entry name" value="Metallophos"/>
    <property type="match status" value="1"/>
</dbReference>
<dbReference type="GO" id="GO:0046872">
    <property type="term" value="F:metal ion binding"/>
    <property type="evidence" value="ECO:0007669"/>
    <property type="project" value="InterPro"/>
</dbReference>
<dbReference type="Proteomes" id="UP001472866">
    <property type="component" value="Chromosome 16"/>
</dbReference>
<dbReference type="SUPFAM" id="SSF56300">
    <property type="entry name" value="Metallo-dependent phosphatases"/>
    <property type="match status" value="1"/>
</dbReference>